<dbReference type="KEGG" id="htr:EPV75_00785"/>
<dbReference type="PROSITE" id="PS51352">
    <property type="entry name" value="THIOREDOXIN_2"/>
    <property type="match status" value="1"/>
</dbReference>
<feature type="chain" id="PRO_5019437482" evidence="1">
    <location>
        <begin position="21"/>
        <end position="174"/>
    </location>
</feature>
<evidence type="ECO:0000313" key="3">
    <source>
        <dbReference type="EMBL" id="QAB16377.1"/>
    </source>
</evidence>
<dbReference type="InterPro" id="IPR012336">
    <property type="entry name" value="Thioredoxin-like_fold"/>
</dbReference>
<dbReference type="Proteomes" id="UP000285478">
    <property type="component" value="Chromosome"/>
</dbReference>
<sequence>MKLLATALTAILFLAGCDKAANASGYAANSKLKELTNLQELAAEARERNLPIMLTVGAEWCEFCHILREEVLDPMALGGDYDGKVVFMRYLSIDEHQPIPDMNGQPIRKDELARRYKADLTPTVIFIDGQGQKVAANIVGIANIELYTTLIHKHLNQAYEKMGNPLRLDAMPGQ</sequence>
<dbReference type="Gene3D" id="3.40.30.10">
    <property type="entry name" value="Glutaredoxin"/>
    <property type="match status" value="1"/>
</dbReference>
<evidence type="ECO:0000313" key="4">
    <source>
        <dbReference type="Proteomes" id="UP000285478"/>
    </source>
</evidence>
<protein>
    <submittedName>
        <fullName evidence="3">DUF255 domain-containing protein</fullName>
    </submittedName>
</protein>
<accession>A0A410H642</accession>
<evidence type="ECO:0000256" key="1">
    <source>
        <dbReference type="SAM" id="SignalP"/>
    </source>
</evidence>
<keyword evidence="1" id="KW-0732">Signal</keyword>
<dbReference type="SUPFAM" id="SSF52833">
    <property type="entry name" value="Thioredoxin-like"/>
    <property type="match status" value="1"/>
</dbReference>
<dbReference type="InterPro" id="IPR013766">
    <property type="entry name" value="Thioredoxin_domain"/>
</dbReference>
<feature type="domain" description="Thioredoxin" evidence="2">
    <location>
        <begin position="14"/>
        <end position="156"/>
    </location>
</feature>
<feature type="signal peptide" evidence="1">
    <location>
        <begin position="1"/>
        <end position="20"/>
    </location>
</feature>
<organism evidence="3 4">
    <name type="scientific">Hydrogenovibrio thermophilus</name>
    <dbReference type="NCBI Taxonomy" id="265883"/>
    <lineage>
        <taxon>Bacteria</taxon>
        <taxon>Pseudomonadati</taxon>
        <taxon>Pseudomonadota</taxon>
        <taxon>Gammaproteobacteria</taxon>
        <taxon>Thiotrichales</taxon>
        <taxon>Piscirickettsiaceae</taxon>
        <taxon>Hydrogenovibrio</taxon>
    </lineage>
</organism>
<dbReference type="AlphaFoldDB" id="A0A410H642"/>
<dbReference type="Pfam" id="PF13098">
    <property type="entry name" value="Thioredoxin_2"/>
    <property type="match status" value="1"/>
</dbReference>
<dbReference type="PROSITE" id="PS51257">
    <property type="entry name" value="PROKAR_LIPOPROTEIN"/>
    <property type="match status" value="1"/>
</dbReference>
<gene>
    <name evidence="3" type="ORF">EPV75_00785</name>
</gene>
<proteinExistence type="predicted"/>
<keyword evidence="4" id="KW-1185">Reference proteome</keyword>
<name>A0A410H642_9GAMM</name>
<dbReference type="InterPro" id="IPR036249">
    <property type="entry name" value="Thioredoxin-like_sf"/>
</dbReference>
<dbReference type="EMBL" id="CP035033">
    <property type="protein sequence ID" value="QAB16377.1"/>
    <property type="molecule type" value="Genomic_DNA"/>
</dbReference>
<evidence type="ECO:0000259" key="2">
    <source>
        <dbReference type="PROSITE" id="PS51352"/>
    </source>
</evidence>
<reference evidence="3 4" key="1">
    <citation type="journal article" date="2018" name="Environ. Microbiol.">
        <title>Genomes of ubiquitous marine and hypersaline Hydrogenovibrio, Thiomicrorhabdus and Thiomicrospira spp. encode a diversity of mechanisms to sustain chemolithoautotrophy in heterogeneous environments.</title>
        <authorList>
            <person name="Scott K.M."/>
            <person name="Williams J."/>
            <person name="Porter C.M.B."/>
            <person name="Russel S."/>
            <person name="Harmer T.L."/>
            <person name="Paul J.H."/>
            <person name="Antonen K.M."/>
            <person name="Bridges M.K."/>
            <person name="Camper G.J."/>
            <person name="Campla C.K."/>
            <person name="Casella L.G."/>
            <person name="Chase E."/>
            <person name="Conrad J.W."/>
            <person name="Cruz M.C."/>
            <person name="Dunlap D.S."/>
            <person name="Duran L."/>
            <person name="Fahsbender E.M."/>
            <person name="Goldsmith D.B."/>
            <person name="Keeley R.F."/>
            <person name="Kondoff M.R."/>
            <person name="Kussy B.I."/>
            <person name="Lane M.K."/>
            <person name="Lawler S."/>
            <person name="Leigh B.A."/>
            <person name="Lewis C."/>
            <person name="Lostal L.M."/>
            <person name="Marking D."/>
            <person name="Mancera P.A."/>
            <person name="McClenthan E.C."/>
            <person name="McIntyre E.A."/>
            <person name="Mine J.A."/>
            <person name="Modi S."/>
            <person name="Moore B.D."/>
            <person name="Morgan W.A."/>
            <person name="Nelson K.M."/>
            <person name="Nguyen K.N."/>
            <person name="Ogburn N."/>
            <person name="Parrino D.G."/>
            <person name="Pedapudi A.D."/>
            <person name="Pelham R.P."/>
            <person name="Preece A.M."/>
            <person name="Rampersad E.A."/>
            <person name="Richardson J.C."/>
            <person name="Rodgers C.M."/>
            <person name="Schaffer B.L."/>
            <person name="Sheridan N.E."/>
            <person name="Solone M.R."/>
            <person name="Staley Z.R."/>
            <person name="Tabuchi M."/>
            <person name="Waide R.J."/>
            <person name="Wanjugi P.W."/>
            <person name="Young S."/>
            <person name="Clum A."/>
            <person name="Daum C."/>
            <person name="Huntemann M."/>
            <person name="Ivanova N."/>
            <person name="Kyrpides N."/>
            <person name="Mikhailova N."/>
            <person name="Palaniappan K."/>
            <person name="Pillay M."/>
            <person name="Reddy T.B.K."/>
            <person name="Shapiro N."/>
            <person name="Stamatis D."/>
            <person name="Varghese N."/>
            <person name="Woyke T."/>
            <person name="Boden R."/>
            <person name="Freyermuth S.K."/>
            <person name="Kerfeld C.A."/>
        </authorList>
    </citation>
    <scope>NUCLEOTIDE SEQUENCE [LARGE SCALE GENOMIC DNA]</scope>
    <source>
        <strain evidence="3 4">JR-2</strain>
    </source>
</reference>